<dbReference type="PRINTS" id="PR00932">
    <property type="entry name" value="AMINO1PTASE"/>
</dbReference>
<proteinExistence type="inferred from homology"/>
<dbReference type="GO" id="GO:0005737">
    <property type="term" value="C:cytoplasm"/>
    <property type="evidence" value="ECO:0007669"/>
    <property type="project" value="UniProtKB-ARBA"/>
</dbReference>
<comment type="caution">
    <text evidence="11">The sequence shown here is derived from an EMBL/GenBank/DDBJ whole genome shotgun (WGS) entry which is preliminary data.</text>
</comment>
<protein>
    <recommendedName>
        <fullName evidence="10">M18 family aminopeptidase</fullName>
        <ecNumber evidence="10">3.4.11.-</ecNumber>
    </recommendedName>
</protein>
<reference evidence="11" key="1">
    <citation type="journal article" date="2021" name="PeerJ">
        <title>Extensive microbial diversity within the chicken gut microbiome revealed by metagenomics and culture.</title>
        <authorList>
            <person name="Gilroy R."/>
            <person name="Ravi A."/>
            <person name="Getino M."/>
            <person name="Pursley I."/>
            <person name="Horton D.L."/>
            <person name="Alikhan N.F."/>
            <person name="Baker D."/>
            <person name="Gharbi K."/>
            <person name="Hall N."/>
            <person name="Watson M."/>
            <person name="Adriaenssens E.M."/>
            <person name="Foster-Nyarko E."/>
            <person name="Jarju S."/>
            <person name="Secka A."/>
            <person name="Antonio M."/>
            <person name="Oren A."/>
            <person name="Chaudhuri R.R."/>
            <person name="La Ragione R."/>
            <person name="Hildebrand F."/>
            <person name="Pallen M.J."/>
        </authorList>
    </citation>
    <scope>NUCLEOTIDE SEQUENCE</scope>
    <source>
        <strain evidence="11">B5_2728</strain>
    </source>
</reference>
<evidence type="ECO:0000256" key="9">
    <source>
        <dbReference type="RuleBase" id="RU004386"/>
    </source>
</evidence>
<evidence type="ECO:0000256" key="7">
    <source>
        <dbReference type="ARBA" id="ARBA00022833"/>
    </source>
</evidence>
<evidence type="ECO:0000256" key="2">
    <source>
        <dbReference type="ARBA" id="ARBA00008290"/>
    </source>
</evidence>
<evidence type="ECO:0000256" key="10">
    <source>
        <dbReference type="RuleBase" id="RU004387"/>
    </source>
</evidence>
<evidence type="ECO:0000256" key="5">
    <source>
        <dbReference type="ARBA" id="ARBA00022723"/>
    </source>
</evidence>
<comment type="similarity">
    <text evidence="2 9">Belongs to the peptidase M18 family.</text>
</comment>
<dbReference type="GO" id="GO:0008270">
    <property type="term" value="F:zinc ion binding"/>
    <property type="evidence" value="ECO:0007669"/>
    <property type="project" value="InterPro"/>
</dbReference>
<accession>A0A948T3J9</accession>
<keyword evidence="4 9" id="KW-0645">Protease</keyword>
<evidence type="ECO:0000256" key="4">
    <source>
        <dbReference type="ARBA" id="ARBA00022670"/>
    </source>
</evidence>
<keyword evidence="7 9" id="KW-0862">Zinc</keyword>
<evidence type="ECO:0000313" key="11">
    <source>
        <dbReference type="EMBL" id="MBU3806699.1"/>
    </source>
</evidence>
<dbReference type="EC" id="3.4.11.-" evidence="10"/>
<evidence type="ECO:0000313" key="12">
    <source>
        <dbReference type="Proteomes" id="UP000713596"/>
    </source>
</evidence>
<dbReference type="PANTHER" id="PTHR28570:SF2">
    <property type="entry name" value="M18 FAMILY AMINOPEPTIDASE 1-RELATED"/>
    <property type="match status" value="1"/>
</dbReference>
<dbReference type="GO" id="GO:0004177">
    <property type="term" value="F:aminopeptidase activity"/>
    <property type="evidence" value="ECO:0007669"/>
    <property type="project" value="UniProtKB-KW"/>
</dbReference>
<dbReference type="EMBL" id="JAHLFP010000066">
    <property type="protein sequence ID" value="MBU3806699.1"/>
    <property type="molecule type" value="Genomic_DNA"/>
</dbReference>
<name>A0A948T3J9_9FIRM</name>
<dbReference type="InterPro" id="IPR001948">
    <property type="entry name" value="Peptidase_M18"/>
</dbReference>
<dbReference type="GO" id="GO:0006508">
    <property type="term" value="P:proteolysis"/>
    <property type="evidence" value="ECO:0007669"/>
    <property type="project" value="UniProtKB-KW"/>
</dbReference>
<dbReference type="Gene3D" id="3.40.630.10">
    <property type="entry name" value="Zn peptidases"/>
    <property type="match status" value="1"/>
</dbReference>
<comment type="cofactor">
    <cofactor evidence="1 10">
        <name>Zn(2+)</name>
        <dbReference type="ChEBI" id="CHEBI:29105"/>
    </cofactor>
</comment>
<dbReference type="NCBIfam" id="NF002600">
    <property type="entry name" value="PRK02256.1"/>
    <property type="match status" value="1"/>
</dbReference>
<reference evidence="11" key="2">
    <citation type="submission" date="2021-04" db="EMBL/GenBank/DDBJ databases">
        <authorList>
            <person name="Gilroy R."/>
        </authorList>
    </citation>
    <scope>NUCLEOTIDE SEQUENCE</scope>
    <source>
        <strain evidence="11">B5_2728</strain>
    </source>
</reference>
<gene>
    <name evidence="11" type="ORF">H9882_07410</name>
</gene>
<keyword evidence="6 9" id="KW-0378">Hydrolase</keyword>
<evidence type="ECO:0000256" key="6">
    <source>
        <dbReference type="ARBA" id="ARBA00022801"/>
    </source>
</evidence>
<keyword evidence="5 9" id="KW-0479">Metal-binding</keyword>
<organism evidence="11 12">
    <name type="scientific">Candidatus Allofournierella pullistercoris</name>
    <dbReference type="NCBI Taxonomy" id="2838597"/>
    <lineage>
        <taxon>Bacteria</taxon>
        <taxon>Bacillati</taxon>
        <taxon>Bacillota</taxon>
        <taxon>Clostridia</taxon>
        <taxon>Eubacteriales</taxon>
        <taxon>Oscillospiraceae</taxon>
        <taxon>Allofournierella</taxon>
    </lineage>
</organism>
<dbReference type="GO" id="GO:0008237">
    <property type="term" value="F:metallopeptidase activity"/>
    <property type="evidence" value="ECO:0007669"/>
    <property type="project" value="UniProtKB-KW"/>
</dbReference>
<keyword evidence="3 9" id="KW-0031">Aminopeptidase</keyword>
<dbReference type="Proteomes" id="UP000713596">
    <property type="component" value="Unassembled WGS sequence"/>
</dbReference>
<evidence type="ECO:0000256" key="8">
    <source>
        <dbReference type="ARBA" id="ARBA00023049"/>
    </source>
</evidence>
<dbReference type="Pfam" id="PF02127">
    <property type="entry name" value="Peptidase_M18"/>
    <property type="match status" value="1"/>
</dbReference>
<evidence type="ECO:0000256" key="1">
    <source>
        <dbReference type="ARBA" id="ARBA00001947"/>
    </source>
</evidence>
<dbReference type="PANTHER" id="PTHR28570">
    <property type="entry name" value="ASPARTYL AMINOPEPTIDASE"/>
    <property type="match status" value="1"/>
</dbReference>
<sequence length="468" mass="50950">MNQEKTQGQLLAEQLLYKAPIVADKDTSAVELANEFCEGYKVYLDESKTEREAVEYSVQLLTQAGYKPFVPGTCYQPGDKIYMVNRGKALIAATIGSYGLERGAHLNISHIDAPRIDLKPSPLYESADLALLKTHYYGGIRKYQWTATPLALHGVVYKADGEKVVINIGEKPGDPVFCITDLLPHLGAEQNARTLKGGITGEELNILVGGLPYEDEAVKERVKLMAMKLLNERYGITERDFARAEIEAVPAQKAADVGLDRSFVGAYGQDDRVDAYAALIAEIEVKNPAFTTICVLADKEETGSDGATGLQGMYVFHFMQQLCAAHGVDSITCFQASKCLSADVSAAFDPTFAKAFDPLNSTYAGKGLALCRYVGSAGKVGTNDAGAELMTYFTKLFDDHDVVWQTGEMGRVDLGGGGTVSKYVSKHDIDTLDVGVPVLSMHSPFEITSKLDVYMAYKAFKAFNETKE</sequence>
<dbReference type="Gene3D" id="2.30.250.10">
    <property type="entry name" value="Aminopeptidase i, Domain 2"/>
    <property type="match status" value="1"/>
</dbReference>
<keyword evidence="8 9" id="KW-0482">Metalloprotease</keyword>
<dbReference type="InterPro" id="IPR023358">
    <property type="entry name" value="Peptidase_M18_dom2"/>
</dbReference>
<evidence type="ECO:0000256" key="3">
    <source>
        <dbReference type="ARBA" id="ARBA00022438"/>
    </source>
</evidence>
<dbReference type="SUPFAM" id="SSF53187">
    <property type="entry name" value="Zn-dependent exopeptidases"/>
    <property type="match status" value="1"/>
</dbReference>
<dbReference type="AlphaFoldDB" id="A0A948T3J9"/>
<dbReference type="SUPFAM" id="SSF101821">
    <property type="entry name" value="Aminopeptidase/glucanase lid domain"/>
    <property type="match status" value="1"/>
</dbReference>